<dbReference type="Proteomes" id="UP000501094">
    <property type="component" value="Chromosome"/>
</dbReference>
<dbReference type="RefSeq" id="WP_168606335.1">
    <property type="nucleotide sequence ID" value="NZ_CP038852.1"/>
</dbReference>
<dbReference type="InterPro" id="IPR053174">
    <property type="entry name" value="LpxI"/>
</dbReference>
<protein>
    <submittedName>
        <fullName evidence="3">LpxI family protein</fullName>
    </submittedName>
</protein>
<reference evidence="3 4" key="1">
    <citation type="journal article" date="2020" name="Nat. Microbiol.">
        <title>Lysogenic host-virus interactions in SAR11 marine bacteria.</title>
        <authorList>
            <person name="Morris R.M."/>
            <person name="Cain K.R."/>
            <person name="Hvorecny K.L."/>
            <person name="Kollman J.M."/>
        </authorList>
    </citation>
    <scope>NUCLEOTIDE SEQUENCE [LARGE SCALE GENOMIC DNA]</scope>
    <source>
        <strain evidence="3 4">NP1</strain>
    </source>
</reference>
<dbReference type="PANTHER" id="PTHR39962:SF1">
    <property type="entry name" value="LPXI FAMILY PROTEIN"/>
    <property type="match status" value="1"/>
</dbReference>
<dbReference type="Gene3D" id="3.40.50.20">
    <property type="match status" value="1"/>
</dbReference>
<dbReference type="PANTHER" id="PTHR39962">
    <property type="entry name" value="BLL4848 PROTEIN"/>
    <property type="match status" value="1"/>
</dbReference>
<name>A0A6H1Q240_9PROT</name>
<feature type="domain" description="LpxI C-terminal" evidence="1">
    <location>
        <begin position="133"/>
        <end position="258"/>
    </location>
</feature>
<dbReference type="Pfam" id="PF06230">
    <property type="entry name" value="LpxI_C"/>
    <property type="match status" value="1"/>
</dbReference>
<keyword evidence="4" id="KW-1185">Reference proteome</keyword>
<evidence type="ECO:0000259" key="1">
    <source>
        <dbReference type="Pfam" id="PF06230"/>
    </source>
</evidence>
<accession>A0A6H1Q240</accession>
<dbReference type="InterPro" id="IPR043167">
    <property type="entry name" value="LpxI_C_sf"/>
</dbReference>
<dbReference type="InterPro" id="IPR041255">
    <property type="entry name" value="LpxI_N"/>
</dbReference>
<evidence type="ECO:0000313" key="3">
    <source>
        <dbReference type="EMBL" id="QIZ20443.1"/>
    </source>
</evidence>
<dbReference type="Pfam" id="PF17930">
    <property type="entry name" value="LpxI_N"/>
    <property type="match status" value="1"/>
</dbReference>
<evidence type="ECO:0000313" key="4">
    <source>
        <dbReference type="Proteomes" id="UP000501094"/>
    </source>
</evidence>
<dbReference type="Gene3D" id="3.40.140.80">
    <property type="match status" value="1"/>
</dbReference>
<feature type="domain" description="LpxI N-terminal" evidence="2">
    <location>
        <begin position="2"/>
        <end position="128"/>
    </location>
</feature>
<sequence length="261" mass="29700">MIGLFLGDTDFSDAVLKKIKRLNKKYFIIDFSKNNKFKKDINSHRISIGMFGKIIHLIKEKKSKKVLFAGKITKPKFSTLRLDLKGVYYMPSIIRAAKLGDAAIIKAIIKILYNENINVISSIFFNPELTVKSGNYTKLKPNMSDNSSIKKGINYFNKLNSLDHIQAVIVKNNTILSIEDRQGTKKMLSKLKKKSEGILIKLPKVKQDLRMDLPTIGLQTLKDCKKYGLKGIVLKSKKNIFLDKAKCITFANKNKIFIKVI</sequence>
<dbReference type="InterPro" id="IPR010415">
    <property type="entry name" value="LpxI_C"/>
</dbReference>
<dbReference type="KEGG" id="peg:E5R92_01400"/>
<dbReference type="EMBL" id="CP038852">
    <property type="protein sequence ID" value="QIZ20443.1"/>
    <property type="molecule type" value="Genomic_DNA"/>
</dbReference>
<gene>
    <name evidence="3" type="ORF">E5R92_01400</name>
</gene>
<evidence type="ECO:0000259" key="2">
    <source>
        <dbReference type="Pfam" id="PF17930"/>
    </source>
</evidence>
<proteinExistence type="predicted"/>
<dbReference type="AlphaFoldDB" id="A0A6H1Q240"/>
<organism evidence="3 4">
    <name type="scientific">Candidatus Pelagibacter giovannonii</name>
    <dbReference type="NCBI Taxonomy" id="2563896"/>
    <lineage>
        <taxon>Bacteria</taxon>
        <taxon>Pseudomonadati</taxon>
        <taxon>Pseudomonadota</taxon>
        <taxon>Alphaproteobacteria</taxon>
        <taxon>Candidatus Pelagibacterales</taxon>
        <taxon>Candidatus Pelagibacteraceae</taxon>
        <taxon>Candidatus Pelagibacter</taxon>
    </lineage>
</organism>